<feature type="domain" description="Fimbrial-type adhesion" evidence="5">
    <location>
        <begin position="190"/>
        <end position="335"/>
    </location>
</feature>
<evidence type="ECO:0000313" key="7">
    <source>
        <dbReference type="Proteomes" id="UP001494588"/>
    </source>
</evidence>
<dbReference type="Pfam" id="PF00419">
    <property type="entry name" value="Fimbrial"/>
    <property type="match status" value="1"/>
</dbReference>
<dbReference type="InterPro" id="IPR008966">
    <property type="entry name" value="Adhesion_dom_sf"/>
</dbReference>
<dbReference type="Gene3D" id="2.60.40.3310">
    <property type="match status" value="1"/>
</dbReference>
<dbReference type="PANTHER" id="PTHR33420">
    <property type="entry name" value="FIMBRIAL SUBUNIT ELFA-RELATED"/>
    <property type="match status" value="1"/>
</dbReference>
<dbReference type="InterPro" id="IPR036937">
    <property type="entry name" value="Adhesion_dom_fimbrial_sf"/>
</dbReference>
<keyword evidence="3" id="KW-0281">Fimbrium</keyword>
<evidence type="ECO:0000256" key="4">
    <source>
        <dbReference type="SAM" id="SignalP"/>
    </source>
</evidence>
<evidence type="ECO:0000256" key="3">
    <source>
        <dbReference type="ARBA" id="ARBA00023263"/>
    </source>
</evidence>
<dbReference type="InterPro" id="IPR000259">
    <property type="entry name" value="Adhesion_dom_fimbrial"/>
</dbReference>
<keyword evidence="4" id="KW-0732">Signal</keyword>
<dbReference type="Gene3D" id="2.60.40.1090">
    <property type="entry name" value="Fimbrial-type adhesion domain"/>
    <property type="match status" value="1"/>
</dbReference>
<reference evidence="6 7" key="1">
    <citation type="submission" date="2024-01" db="EMBL/GenBank/DDBJ databases">
        <title>The diversity of rhizobia nodulating Mimosa spp. in eleven states of Brazil covering several biomes is determined by host plant, location, and edaphic factors.</title>
        <authorList>
            <person name="Rouws L."/>
            <person name="Barauna A."/>
            <person name="Beukes C."/>
            <person name="De Faria S.M."/>
            <person name="Gross E."/>
            <person name="Dos Reis Junior F.B."/>
            <person name="Simon M."/>
            <person name="Maluk M."/>
            <person name="Odee D.W."/>
            <person name="Kenicer G."/>
            <person name="Young J.P.W."/>
            <person name="Reis V.M."/>
            <person name="Zilli J."/>
            <person name="James E.K."/>
        </authorList>
    </citation>
    <scope>NUCLEOTIDE SEQUENCE [LARGE SCALE GENOMIC DNA]</scope>
    <source>
        <strain evidence="6 7">JPY77</strain>
    </source>
</reference>
<comment type="caution">
    <text evidence="6">The sequence shown here is derived from an EMBL/GenBank/DDBJ whole genome shotgun (WGS) entry which is preliminary data.</text>
</comment>
<keyword evidence="7" id="KW-1185">Reference proteome</keyword>
<comment type="subcellular location">
    <subcellularLocation>
        <location evidence="1">Fimbrium</location>
    </subcellularLocation>
</comment>
<accession>A0ABU9QKK7</accession>
<feature type="chain" id="PRO_5045216198" evidence="4">
    <location>
        <begin position="38"/>
        <end position="335"/>
    </location>
</feature>
<dbReference type="SUPFAM" id="SSF49401">
    <property type="entry name" value="Bacterial adhesins"/>
    <property type="match status" value="1"/>
</dbReference>
<feature type="signal peptide" evidence="4">
    <location>
        <begin position="1"/>
        <end position="37"/>
    </location>
</feature>
<dbReference type="RefSeq" id="WP_201648271.1">
    <property type="nucleotide sequence ID" value="NZ_CAJHCS010000002.1"/>
</dbReference>
<dbReference type="Proteomes" id="UP001494588">
    <property type="component" value="Unassembled WGS sequence"/>
</dbReference>
<name>A0ABU9QKK7_9BURK</name>
<evidence type="ECO:0000259" key="5">
    <source>
        <dbReference type="Pfam" id="PF00419"/>
    </source>
</evidence>
<dbReference type="EMBL" id="JAZHGC010000031">
    <property type="protein sequence ID" value="MEM5289979.1"/>
    <property type="molecule type" value="Genomic_DNA"/>
</dbReference>
<comment type="similarity">
    <text evidence="2">Belongs to the fimbrial protein family.</text>
</comment>
<evidence type="ECO:0000256" key="2">
    <source>
        <dbReference type="ARBA" id="ARBA00006671"/>
    </source>
</evidence>
<evidence type="ECO:0000313" key="6">
    <source>
        <dbReference type="EMBL" id="MEM5289979.1"/>
    </source>
</evidence>
<gene>
    <name evidence="6" type="ORF">V4C55_30085</name>
</gene>
<proteinExistence type="inferred from homology"/>
<evidence type="ECO:0000256" key="1">
    <source>
        <dbReference type="ARBA" id="ARBA00004561"/>
    </source>
</evidence>
<organism evidence="6 7">
    <name type="scientific">Paraburkholderia sabiae</name>
    <dbReference type="NCBI Taxonomy" id="273251"/>
    <lineage>
        <taxon>Bacteria</taxon>
        <taxon>Pseudomonadati</taxon>
        <taxon>Pseudomonadota</taxon>
        <taxon>Betaproteobacteria</taxon>
        <taxon>Burkholderiales</taxon>
        <taxon>Burkholderiaceae</taxon>
        <taxon>Paraburkholderia</taxon>
    </lineage>
</organism>
<sequence>MQTFIERLKARFRVVAKKSLLGAVAVLLMVAGANAIAATVTFPAYVGSVANLSFPASTTGAQNAPVGTVLQAVNQNVGVSISGVTCDIQKSAVVNGTPVPGSTTLFQTNVPGVGVKFALTNGWTGSGANAPYSETLTGTTGTYPMYMQAVLVVTGPIGTGTLTTLPSLTVTYSGSCFPTVSATQYVNTGSQIVAATCQVTTGAIQVTLPKALSTNLKTAGATTGALPLAIGLNCASGVKVNVTLSDATTPSNRTNVLSLASGSSASGLGIQILYGSTPISYGADSATAGNTNQWSAGTAAGGAMQIPLTAQYIRTTGTLVPGSVKGAATFTMSYQ</sequence>
<dbReference type="InterPro" id="IPR050263">
    <property type="entry name" value="Bact_Fimbrial_Adh_Pro"/>
</dbReference>
<dbReference type="PANTHER" id="PTHR33420:SF14">
    <property type="entry name" value="TYPE 1 FIMBRIN D-MANNOSE SPECIFIC ADHESIN"/>
    <property type="match status" value="1"/>
</dbReference>
<protein>
    <submittedName>
        <fullName evidence="6">Fimbrial protein</fullName>
    </submittedName>
</protein>